<keyword evidence="2" id="KW-0472">Membrane</keyword>
<reference evidence="3" key="1">
    <citation type="submission" date="2021-03" db="EMBL/GenBank/DDBJ databases">
        <title>Revisited historic fungal species revealed as producer of novel bioactive compounds through whole genome sequencing and comparative genomics.</title>
        <authorList>
            <person name="Vignolle G.A."/>
            <person name="Hochenegger N."/>
            <person name="Mach R.L."/>
            <person name="Mach-Aigner A.R."/>
            <person name="Javad Rahimi M."/>
            <person name="Salim K.A."/>
            <person name="Chan C.M."/>
            <person name="Lim L.B.L."/>
            <person name="Cai F."/>
            <person name="Druzhinina I.S."/>
            <person name="U'Ren J.M."/>
            <person name="Derntl C."/>
        </authorList>
    </citation>
    <scope>NUCLEOTIDE SEQUENCE</scope>
    <source>
        <strain evidence="3">TUCIM 5799</strain>
    </source>
</reference>
<evidence type="ECO:0000313" key="4">
    <source>
        <dbReference type="Proteomes" id="UP000829685"/>
    </source>
</evidence>
<feature type="transmembrane region" description="Helical" evidence="2">
    <location>
        <begin position="580"/>
        <end position="599"/>
    </location>
</feature>
<sequence length="639" mass="72262">MCYQLVELYSQCRCLYYQHAVDRCGSYGRRGHGITRRTIHVGYACQIHTPSCHYEVAGAPNTAGQKQVAAKHIIRKSSSKAESQPPITLKKAIEKIRKAENDPLPPLPQEPQLLVHEGHTTRPRTGSAVEPVSPDNEQNSTRPQSDYTQRNQNIVQELHVENAAKSSTFSDPTQEQRQDQVPDSVIASQVESQHHPIDIETSDDDYSTIMTSLFDVNVGVSSMASAQVPEPLNAIDILSDGLDLQNLAKDPEYCENSTETLQVARFVEQSKRIVAQNICNHLRQQGLDGLTIKRNYYESDDLEKHPDEVQEPCISEQVEPLKFKPFQDFLFHTDPFYSFRENIRLLVEEPLLLPLHIRLFDSARKWFDNVCSSILISEIPPAKQRVYYACRCGQLLYDDYLESRSGALDELKLLLDQYGFVSKAAADLEANRPRRSALHVPSNKPTRVKSSRNKYCDIRLPQYWQNQTRNELGKCRPRPASLQTDDHHNFILAVKAIRFVQFEVYRTGLTDIRSHPTLPPSNLKSQYVYDPMPADLMPPIGSNLLVHLLEHPTHAGVLPDLYKRIPKKLRERLVPCPQKGASVGWGLAFVEVAVAWTMVKNDVQGGFGVGAFLLTFMVFCGGLLHSSVSRSDSHENHHS</sequence>
<comment type="caution">
    <text evidence="3">The sequence shown here is derived from an EMBL/GenBank/DDBJ whole genome shotgun (WGS) entry which is preliminary data.</text>
</comment>
<feature type="transmembrane region" description="Helical" evidence="2">
    <location>
        <begin position="605"/>
        <end position="624"/>
    </location>
</feature>
<dbReference type="Proteomes" id="UP000829685">
    <property type="component" value="Unassembled WGS sequence"/>
</dbReference>
<evidence type="ECO:0000256" key="2">
    <source>
        <dbReference type="SAM" id="Phobius"/>
    </source>
</evidence>
<keyword evidence="4" id="KW-1185">Reference proteome</keyword>
<feature type="region of interest" description="Disordered" evidence="1">
    <location>
        <begin position="120"/>
        <end position="148"/>
    </location>
</feature>
<proteinExistence type="predicted"/>
<keyword evidence="2" id="KW-1133">Transmembrane helix</keyword>
<protein>
    <submittedName>
        <fullName evidence="3">Uncharacterized protein</fullName>
    </submittedName>
</protein>
<evidence type="ECO:0000256" key="1">
    <source>
        <dbReference type="SAM" id="MobiDB-lite"/>
    </source>
</evidence>
<accession>A0A9P9WK64</accession>
<name>A0A9P9WK64_9PEZI</name>
<gene>
    <name evidence="3" type="ORF">JX265_007291</name>
</gene>
<feature type="compositionally biased region" description="Polar residues" evidence="1">
    <location>
        <begin position="135"/>
        <end position="148"/>
    </location>
</feature>
<dbReference type="EMBL" id="JAFIMR010000018">
    <property type="protein sequence ID" value="KAI1867489.1"/>
    <property type="molecule type" value="Genomic_DNA"/>
</dbReference>
<evidence type="ECO:0000313" key="3">
    <source>
        <dbReference type="EMBL" id="KAI1867489.1"/>
    </source>
</evidence>
<dbReference type="AlphaFoldDB" id="A0A9P9WK64"/>
<keyword evidence="2" id="KW-0812">Transmembrane</keyword>
<organism evidence="3 4">
    <name type="scientific">Neoarthrinium moseri</name>
    <dbReference type="NCBI Taxonomy" id="1658444"/>
    <lineage>
        <taxon>Eukaryota</taxon>
        <taxon>Fungi</taxon>
        <taxon>Dikarya</taxon>
        <taxon>Ascomycota</taxon>
        <taxon>Pezizomycotina</taxon>
        <taxon>Sordariomycetes</taxon>
        <taxon>Xylariomycetidae</taxon>
        <taxon>Amphisphaeriales</taxon>
        <taxon>Apiosporaceae</taxon>
        <taxon>Neoarthrinium</taxon>
    </lineage>
</organism>